<keyword evidence="2" id="KW-1185">Reference proteome</keyword>
<accession>A0ABR6S4R6</accession>
<dbReference type="GeneID" id="58726807"/>
<name>A0ABR6S4R6_ANAVA</name>
<sequence>MYNYNQSSFPTPGSLEIRHGHYFSYVVPSGWRVVEDGQFAVVLFSRDNAALTIMVGNSGLPANYNPWQFVYEKLLAMQPYNLQMSQPRQAQPIAGCTVAYEWDYTYMYNGIPCQGIAKCSIAYSYNICTMVMTGAASHQSQWVNYVSWLPQVASQVSATNGAAFGIQGIMAQNLEISQTEGQRHREYREWSKHTWDEVTRQRGESIDRQNFQFRENLGNVTTWTNPYGYPNVELPTNYNYYWMNRQGQVYGTNDNSENPNVGSTQDWVRMNQYLP</sequence>
<proteinExistence type="predicted"/>
<evidence type="ECO:0000313" key="2">
    <source>
        <dbReference type="Proteomes" id="UP000570851"/>
    </source>
</evidence>
<protein>
    <submittedName>
        <fullName evidence="1">Uncharacterized protein</fullName>
    </submittedName>
</protein>
<evidence type="ECO:0000313" key="1">
    <source>
        <dbReference type="EMBL" id="MBC1301386.1"/>
    </source>
</evidence>
<reference evidence="1 2" key="1">
    <citation type="submission" date="2019-11" db="EMBL/GenBank/DDBJ databases">
        <title>Comparison of genomes from free-living endosymbiotic cyanobacteria isolated from Azolla.</title>
        <authorList>
            <person name="Thiel T."/>
            <person name="Pratte B."/>
        </authorList>
    </citation>
    <scope>NUCLEOTIDE SEQUENCE [LARGE SCALE GENOMIC DNA]</scope>
    <source>
        <strain evidence="1 2">N2B</strain>
    </source>
</reference>
<dbReference type="Proteomes" id="UP000570851">
    <property type="component" value="Unassembled WGS sequence"/>
</dbReference>
<organism evidence="1 2">
    <name type="scientific">Trichormus variabilis N2B</name>
    <dbReference type="NCBI Taxonomy" id="2681315"/>
    <lineage>
        <taxon>Bacteria</taxon>
        <taxon>Bacillati</taxon>
        <taxon>Cyanobacteriota</taxon>
        <taxon>Cyanophyceae</taxon>
        <taxon>Nostocales</taxon>
        <taxon>Nostocaceae</taxon>
        <taxon>Trichormus</taxon>
    </lineage>
</organism>
<comment type="caution">
    <text evidence="1">The sequence shown here is derived from an EMBL/GenBank/DDBJ whole genome shotgun (WGS) entry which is preliminary data.</text>
</comment>
<dbReference type="EMBL" id="JACKZP010000013">
    <property type="protein sequence ID" value="MBC1301386.1"/>
    <property type="molecule type" value="Genomic_DNA"/>
</dbReference>
<dbReference type="RefSeq" id="WP_011320689.1">
    <property type="nucleotide sequence ID" value="NZ_JACKZP010000013.1"/>
</dbReference>
<gene>
    <name evidence="1" type="ORF">GNE12_05590</name>
</gene>